<evidence type="ECO:0000256" key="4">
    <source>
        <dbReference type="ARBA" id="ARBA00022475"/>
    </source>
</evidence>
<evidence type="ECO:0000256" key="9">
    <source>
        <dbReference type="ARBA" id="ARBA00023136"/>
    </source>
</evidence>
<keyword evidence="3" id="KW-0813">Transport</keyword>
<keyword evidence="5 13" id="KW-0812">Transmembrane</keyword>
<feature type="compositionally biased region" description="Polar residues" evidence="12">
    <location>
        <begin position="527"/>
        <end position="537"/>
    </location>
</feature>
<evidence type="ECO:0000256" key="7">
    <source>
        <dbReference type="ARBA" id="ARBA00023053"/>
    </source>
</evidence>
<feature type="transmembrane region" description="Helical" evidence="13">
    <location>
        <begin position="456"/>
        <end position="477"/>
    </location>
</feature>
<dbReference type="PANTHER" id="PTHR42985:SF40">
    <property type="entry name" value="LD47995P-RELATED"/>
    <property type="match status" value="1"/>
</dbReference>
<evidence type="ECO:0000256" key="13">
    <source>
        <dbReference type="SAM" id="Phobius"/>
    </source>
</evidence>
<sequence>MFAVLLASVLYVPLFYPLKLTSMYEYLELRFSSRAAKLTGTIINIISTLIYSGLTSFAPSTALQAMTGFPEWASFVTIGVVCTLYTFLGGLKAVIWVDAFQFLIMMTGILAIIIKGVLEVGGFGEVWRLNKEWDRVNFWNFDPDPTVRHTFWGLIVGTTLSWVGSYGASQSSIQRYCALRSLKEAKRAILVNCLGVFILLTGACLMGVSAFAYYAQLGCDPLTSGMIKNKNQLIPHFVLDILNIPGLPGLFIACLFSGALSSLSSNLSSLSATTWEDILKPHFKLKSERTKALITRSIVFVYGAVGIMVTFIVKNLKGTVLQASLSFMGAASGSLNGIVILGAFFPCCNWIGAVAGSIVSYIIMFWINVGKYSVIGSPETLEFPTSNCSSDTDISLLNLTSLYSLPTHSPGTILDYSTMTDIQIAYMNSTAVSVITESPSILKSINALTKLYSLSYLWFSTFGTIVCVTVGLIVSFITGPTKRHEVPPEYLIPIFDIFCCCLPQKIRTFLHCNIDHTRVHENEQDQGEQSYTPVTDSNTKHSGTDKTHVNHSLQNGTGTYNRYKSPDDIDEDTVL</sequence>
<dbReference type="PANTHER" id="PTHR42985">
    <property type="entry name" value="SODIUM-COUPLED MONOCARBOXYLATE TRANSPORTER"/>
    <property type="match status" value="1"/>
</dbReference>
<keyword evidence="10" id="KW-0739">Sodium transport</keyword>
<evidence type="ECO:0000256" key="2">
    <source>
        <dbReference type="ARBA" id="ARBA00006434"/>
    </source>
</evidence>
<evidence type="ECO:0000313" key="15">
    <source>
        <dbReference type="Proteomes" id="UP000242188"/>
    </source>
</evidence>
<feature type="transmembrane region" description="Helical" evidence="13">
    <location>
        <begin position="189"/>
        <end position="214"/>
    </location>
</feature>
<comment type="similarity">
    <text evidence="2 11">Belongs to the sodium:solute symporter (SSF) (TC 2.A.21) family.</text>
</comment>
<feature type="region of interest" description="Disordered" evidence="12">
    <location>
        <begin position="521"/>
        <end position="575"/>
    </location>
</feature>
<dbReference type="InterPro" id="IPR051163">
    <property type="entry name" value="Sodium:Solute_Symporter_SSF"/>
</dbReference>
<evidence type="ECO:0000256" key="10">
    <source>
        <dbReference type="ARBA" id="ARBA00023201"/>
    </source>
</evidence>
<comment type="caution">
    <text evidence="14">The sequence shown here is derived from an EMBL/GenBank/DDBJ whole genome shotgun (WGS) entry which is preliminary data.</text>
</comment>
<evidence type="ECO:0000256" key="12">
    <source>
        <dbReference type="SAM" id="MobiDB-lite"/>
    </source>
</evidence>
<dbReference type="AlphaFoldDB" id="A0A210QF57"/>
<feature type="transmembrane region" description="Helical" evidence="13">
    <location>
        <begin position="234"/>
        <end position="260"/>
    </location>
</feature>
<dbReference type="InterPro" id="IPR038377">
    <property type="entry name" value="Na/Glc_symporter_sf"/>
</dbReference>
<reference evidence="14 15" key="1">
    <citation type="journal article" date="2017" name="Nat. Ecol. Evol.">
        <title>Scallop genome provides insights into evolution of bilaterian karyotype and development.</title>
        <authorList>
            <person name="Wang S."/>
            <person name="Zhang J."/>
            <person name="Jiao W."/>
            <person name="Li J."/>
            <person name="Xun X."/>
            <person name="Sun Y."/>
            <person name="Guo X."/>
            <person name="Huan P."/>
            <person name="Dong B."/>
            <person name="Zhang L."/>
            <person name="Hu X."/>
            <person name="Sun X."/>
            <person name="Wang J."/>
            <person name="Zhao C."/>
            <person name="Wang Y."/>
            <person name="Wang D."/>
            <person name="Huang X."/>
            <person name="Wang R."/>
            <person name="Lv J."/>
            <person name="Li Y."/>
            <person name="Zhang Z."/>
            <person name="Liu B."/>
            <person name="Lu W."/>
            <person name="Hui Y."/>
            <person name="Liang J."/>
            <person name="Zhou Z."/>
            <person name="Hou R."/>
            <person name="Li X."/>
            <person name="Liu Y."/>
            <person name="Li H."/>
            <person name="Ning X."/>
            <person name="Lin Y."/>
            <person name="Zhao L."/>
            <person name="Xing Q."/>
            <person name="Dou J."/>
            <person name="Li Y."/>
            <person name="Mao J."/>
            <person name="Guo H."/>
            <person name="Dou H."/>
            <person name="Li T."/>
            <person name="Mu C."/>
            <person name="Jiang W."/>
            <person name="Fu Q."/>
            <person name="Fu X."/>
            <person name="Miao Y."/>
            <person name="Liu J."/>
            <person name="Yu Q."/>
            <person name="Li R."/>
            <person name="Liao H."/>
            <person name="Li X."/>
            <person name="Kong Y."/>
            <person name="Jiang Z."/>
            <person name="Chourrout D."/>
            <person name="Li R."/>
            <person name="Bao Z."/>
        </authorList>
    </citation>
    <scope>NUCLEOTIDE SEQUENCE [LARGE SCALE GENOMIC DNA]</scope>
    <source>
        <strain evidence="14 15">PY_sf001</strain>
    </source>
</reference>
<gene>
    <name evidence="14" type="ORF">KP79_PYT22672</name>
</gene>
<feature type="transmembrane region" description="Helical" evidence="13">
    <location>
        <begin position="350"/>
        <end position="369"/>
    </location>
</feature>
<evidence type="ECO:0000256" key="6">
    <source>
        <dbReference type="ARBA" id="ARBA00022989"/>
    </source>
</evidence>
<dbReference type="Gene3D" id="1.20.1730.10">
    <property type="entry name" value="Sodium/glucose cotransporter"/>
    <property type="match status" value="1"/>
</dbReference>
<dbReference type="Proteomes" id="UP000242188">
    <property type="component" value="Unassembled WGS sequence"/>
</dbReference>
<dbReference type="PROSITE" id="PS50283">
    <property type="entry name" value="NA_SOLUT_SYMP_3"/>
    <property type="match status" value="1"/>
</dbReference>
<proteinExistence type="inferred from homology"/>
<dbReference type="Pfam" id="PF00474">
    <property type="entry name" value="SSF"/>
    <property type="match status" value="1"/>
</dbReference>
<keyword evidence="6 13" id="KW-1133">Transmembrane helix</keyword>
<feature type="transmembrane region" description="Helical" evidence="13">
    <location>
        <begin position="103"/>
        <end position="129"/>
    </location>
</feature>
<dbReference type="InterPro" id="IPR001734">
    <property type="entry name" value="Na/solute_symporter"/>
</dbReference>
<evidence type="ECO:0000256" key="8">
    <source>
        <dbReference type="ARBA" id="ARBA00023065"/>
    </source>
</evidence>
<evidence type="ECO:0000256" key="11">
    <source>
        <dbReference type="RuleBase" id="RU362091"/>
    </source>
</evidence>
<feature type="transmembrane region" description="Helical" evidence="13">
    <location>
        <begin position="149"/>
        <end position="168"/>
    </location>
</feature>
<feature type="compositionally biased region" description="Basic and acidic residues" evidence="12">
    <location>
        <begin position="538"/>
        <end position="548"/>
    </location>
</feature>
<name>A0A210QF57_MIZYE</name>
<keyword evidence="9 13" id="KW-0472">Membrane</keyword>
<feature type="transmembrane region" description="Helical" evidence="13">
    <location>
        <begin position="72"/>
        <end position="91"/>
    </location>
</feature>
<keyword evidence="7" id="KW-0915">Sodium</keyword>
<feature type="transmembrane region" description="Helical" evidence="13">
    <location>
        <begin position="293"/>
        <end position="313"/>
    </location>
</feature>
<dbReference type="GO" id="GO:0006814">
    <property type="term" value="P:sodium ion transport"/>
    <property type="evidence" value="ECO:0007669"/>
    <property type="project" value="UniProtKB-KW"/>
</dbReference>
<evidence type="ECO:0000256" key="5">
    <source>
        <dbReference type="ARBA" id="ARBA00022692"/>
    </source>
</evidence>
<comment type="subcellular location">
    <subcellularLocation>
        <location evidence="1">Cell membrane</location>
        <topology evidence="1">Multi-pass membrane protein</topology>
    </subcellularLocation>
</comment>
<dbReference type="EMBL" id="NEDP02003959">
    <property type="protein sequence ID" value="OWF47261.1"/>
    <property type="molecule type" value="Genomic_DNA"/>
</dbReference>
<dbReference type="GO" id="GO:0005886">
    <property type="term" value="C:plasma membrane"/>
    <property type="evidence" value="ECO:0007669"/>
    <property type="project" value="UniProtKB-SubCell"/>
</dbReference>
<accession>A0A210QF57</accession>
<dbReference type="GO" id="GO:0015293">
    <property type="term" value="F:symporter activity"/>
    <property type="evidence" value="ECO:0007669"/>
    <property type="project" value="TreeGrafter"/>
</dbReference>
<feature type="compositionally biased region" description="Polar residues" evidence="12">
    <location>
        <begin position="550"/>
        <end position="562"/>
    </location>
</feature>
<keyword evidence="8" id="KW-0406">Ion transport</keyword>
<keyword evidence="15" id="KW-1185">Reference proteome</keyword>
<dbReference type="NCBIfam" id="TIGR00813">
    <property type="entry name" value="sss"/>
    <property type="match status" value="1"/>
</dbReference>
<feature type="transmembrane region" description="Helical" evidence="13">
    <location>
        <begin position="325"/>
        <end position="345"/>
    </location>
</feature>
<dbReference type="OrthoDB" id="6132759at2759"/>
<evidence type="ECO:0000313" key="14">
    <source>
        <dbReference type="EMBL" id="OWF47261.1"/>
    </source>
</evidence>
<protein>
    <submittedName>
        <fullName evidence="14">Sodium-coupled monocarboxylate transporter 2</fullName>
    </submittedName>
</protein>
<organism evidence="14 15">
    <name type="scientific">Mizuhopecten yessoensis</name>
    <name type="common">Japanese scallop</name>
    <name type="synonym">Patinopecten yessoensis</name>
    <dbReference type="NCBI Taxonomy" id="6573"/>
    <lineage>
        <taxon>Eukaryota</taxon>
        <taxon>Metazoa</taxon>
        <taxon>Spiralia</taxon>
        <taxon>Lophotrochozoa</taxon>
        <taxon>Mollusca</taxon>
        <taxon>Bivalvia</taxon>
        <taxon>Autobranchia</taxon>
        <taxon>Pteriomorphia</taxon>
        <taxon>Pectinida</taxon>
        <taxon>Pectinoidea</taxon>
        <taxon>Pectinidae</taxon>
        <taxon>Mizuhopecten</taxon>
    </lineage>
</organism>
<evidence type="ECO:0000256" key="1">
    <source>
        <dbReference type="ARBA" id="ARBA00004651"/>
    </source>
</evidence>
<keyword evidence="4" id="KW-1003">Cell membrane</keyword>
<evidence type="ECO:0000256" key="3">
    <source>
        <dbReference type="ARBA" id="ARBA00022448"/>
    </source>
</evidence>